<name>A0ABD2QPL2_9PLAT</name>
<organism evidence="3 4">
    <name type="scientific">Cichlidogyrus casuarinus</name>
    <dbReference type="NCBI Taxonomy" id="1844966"/>
    <lineage>
        <taxon>Eukaryota</taxon>
        <taxon>Metazoa</taxon>
        <taxon>Spiralia</taxon>
        <taxon>Lophotrochozoa</taxon>
        <taxon>Platyhelminthes</taxon>
        <taxon>Monogenea</taxon>
        <taxon>Monopisthocotylea</taxon>
        <taxon>Dactylogyridea</taxon>
        <taxon>Ancyrocephalidae</taxon>
        <taxon>Cichlidogyrus</taxon>
    </lineage>
</organism>
<feature type="transmembrane region" description="Helical" evidence="2">
    <location>
        <begin position="76"/>
        <end position="101"/>
    </location>
</feature>
<dbReference type="EMBL" id="JBJKFK010000037">
    <property type="protein sequence ID" value="KAL3320681.1"/>
    <property type="molecule type" value="Genomic_DNA"/>
</dbReference>
<keyword evidence="2" id="KW-0472">Membrane</keyword>
<dbReference type="AlphaFoldDB" id="A0ABD2QPL2"/>
<keyword evidence="2" id="KW-0812">Transmembrane</keyword>
<evidence type="ECO:0000313" key="3">
    <source>
        <dbReference type="EMBL" id="KAL3320681.1"/>
    </source>
</evidence>
<evidence type="ECO:0000313" key="4">
    <source>
        <dbReference type="Proteomes" id="UP001626550"/>
    </source>
</evidence>
<reference evidence="3 4" key="1">
    <citation type="submission" date="2024-11" db="EMBL/GenBank/DDBJ databases">
        <title>Adaptive evolution of stress response genes in parasites aligns with host niche diversity.</title>
        <authorList>
            <person name="Hahn C."/>
            <person name="Resl P."/>
        </authorList>
    </citation>
    <scope>NUCLEOTIDE SEQUENCE [LARGE SCALE GENOMIC DNA]</scope>
    <source>
        <strain evidence="3">EGGRZ-B1_66</strain>
        <tissue evidence="3">Body</tissue>
    </source>
</reference>
<gene>
    <name evidence="3" type="ORF">Ciccas_000653</name>
</gene>
<protein>
    <submittedName>
        <fullName evidence="3">Uncharacterized protein</fullName>
    </submittedName>
</protein>
<accession>A0ABD2QPL2</accession>
<keyword evidence="4" id="KW-1185">Reference proteome</keyword>
<evidence type="ECO:0000256" key="1">
    <source>
        <dbReference type="SAM" id="MobiDB-lite"/>
    </source>
</evidence>
<keyword evidence="2" id="KW-1133">Transmembrane helix</keyword>
<proteinExistence type="predicted"/>
<dbReference type="Proteomes" id="UP001626550">
    <property type="component" value="Unassembled WGS sequence"/>
</dbReference>
<sequence length="209" mass="23794">MFENKYGNAKRAHTTIFRKRICKKEKFPFSPTNFFVSSDCSRTNSVEIECEACTSNQVPFLYNETRRLPFCPQSTWLYKLVGGIFAVFIMIGFILILFRLLQSLECFNLRHSPTSSSQRRRNRNMTGTASSEDQIHHPVGFTMLSEDKLPDYDHVIHNPDKFILGPASSNVNQTELEEETALNTTEAPPAYNEAVSIGFIDASSLSQQH</sequence>
<comment type="caution">
    <text evidence="3">The sequence shown here is derived from an EMBL/GenBank/DDBJ whole genome shotgun (WGS) entry which is preliminary data.</text>
</comment>
<feature type="region of interest" description="Disordered" evidence="1">
    <location>
        <begin position="112"/>
        <end position="133"/>
    </location>
</feature>
<evidence type="ECO:0000256" key="2">
    <source>
        <dbReference type="SAM" id="Phobius"/>
    </source>
</evidence>